<reference evidence="3 4" key="1">
    <citation type="submission" date="2016-04" db="EMBL/GenBank/DDBJ databases">
        <title>Reclassification of Paraburkholderia panaciterrae (Farh et al. 2015) Dobritsa &amp; Samadpour 2016 as a later homotypic synonym of Paraburkholderia ginsengiterrae (Farh et al. 2015) Dobritsa &amp; Samadpour 2016.</title>
        <authorList>
            <person name="Dobritsa A.P."/>
            <person name="Kutumbaka K."/>
            <person name="Samadpour M."/>
        </authorList>
    </citation>
    <scope>NUCLEOTIDE SEQUENCE [LARGE SCALE GENOMIC DNA]</scope>
    <source>
        <strain evidence="1 4">DCY85</strain>
        <strain evidence="2 3">DCY85-1</strain>
    </source>
</reference>
<dbReference type="EMBL" id="LXKA01000362">
    <property type="protein sequence ID" value="OAJ52956.1"/>
    <property type="molecule type" value="Genomic_DNA"/>
</dbReference>
<dbReference type="RefSeq" id="WP_064270792.1">
    <property type="nucleotide sequence ID" value="NZ_LXJZ01000203.1"/>
</dbReference>
<protein>
    <submittedName>
        <fullName evidence="1">Uncharacterized protein</fullName>
    </submittedName>
</protein>
<evidence type="ECO:0000313" key="2">
    <source>
        <dbReference type="EMBL" id="OAJ54298.1"/>
    </source>
</evidence>
<evidence type="ECO:0000313" key="1">
    <source>
        <dbReference type="EMBL" id="OAJ52956.1"/>
    </source>
</evidence>
<dbReference type="Proteomes" id="UP000078116">
    <property type="component" value="Unassembled WGS sequence"/>
</dbReference>
<evidence type="ECO:0000313" key="4">
    <source>
        <dbReference type="Proteomes" id="UP000078116"/>
    </source>
</evidence>
<sequence>MFILAVYTNVVGWFAAQDLGDPRWVQFPLIQLGFTVGLIADDLWWHWRDGVAHALHFEDVIDGTCPDTEQQICEAAVWRWYEMQGRPWRISSRRDRPHVRFADAWQRMEAYQRAMKAEYLRRSNNHRV</sequence>
<dbReference type="EMBL" id="LXJZ01000203">
    <property type="protein sequence ID" value="OAJ54298.1"/>
    <property type="molecule type" value="Genomic_DNA"/>
</dbReference>
<dbReference type="STRING" id="1462993.A6V36_36170"/>
<dbReference type="AlphaFoldDB" id="A0A1A9MYK9"/>
<dbReference type="Proteomes" id="UP000077961">
    <property type="component" value="Unassembled WGS sequence"/>
</dbReference>
<name>A0A1A9MYK9_9BURK</name>
<evidence type="ECO:0000313" key="3">
    <source>
        <dbReference type="Proteomes" id="UP000077961"/>
    </source>
</evidence>
<dbReference type="OrthoDB" id="9010846at2"/>
<organism evidence="1 4">
    <name type="scientific">Paraburkholderia ginsengiterrae</name>
    <dbReference type="NCBI Taxonomy" id="1462993"/>
    <lineage>
        <taxon>Bacteria</taxon>
        <taxon>Pseudomonadati</taxon>
        <taxon>Pseudomonadota</taxon>
        <taxon>Betaproteobacteria</taxon>
        <taxon>Burkholderiales</taxon>
        <taxon>Burkholderiaceae</taxon>
        <taxon>Paraburkholderia</taxon>
    </lineage>
</organism>
<comment type="caution">
    <text evidence="1">The sequence shown here is derived from an EMBL/GenBank/DDBJ whole genome shotgun (WGS) entry which is preliminary data.</text>
</comment>
<keyword evidence="3" id="KW-1185">Reference proteome</keyword>
<accession>A0A1A9MYK9</accession>
<proteinExistence type="predicted"/>
<gene>
    <name evidence="2" type="ORF">A6V36_36170</name>
    <name evidence="1" type="ORF">A6V37_35805</name>
</gene>